<evidence type="ECO:0000313" key="7">
    <source>
        <dbReference type="Proteomes" id="UP000015346"/>
    </source>
</evidence>
<evidence type="ECO:0000256" key="4">
    <source>
        <dbReference type="SAM" id="MobiDB-lite"/>
    </source>
</evidence>
<accession>S9QZ83</accession>
<dbReference type="Proteomes" id="UP000015346">
    <property type="component" value="Unassembled WGS sequence"/>
</dbReference>
<proteinExistence type="predicted"/>
<dbReference type="RefSeq" id="WP_021098006.1">
    <property type="nucleotide sequence ID" value="NZ_KE557321.1"/>
</dbReference>
<dbReference type="Pfam" id="PF05175">
    <property type="entry name" value="MTS"/>
    <property type="match status" value="1"/>
</dbReference>
<dbReference type="GO" id="GO:0032259">
    <property type="term" value="P:methylation"/>
    <property type="evidence" value="ECO:0007669"/>
    <property type="project" value="UniProtKB-KW"/>
</dbReference>
<feature type="region of interest" description="Disordered" evidence="4">
    <location>
        <begin position="183"/>
        <end position="213"/>
    </location>
</feature>
<keyword evidence="1 6" id="KW-0489">Methyltransferase</keyword>
<organism evidence="6 7">
    <name type="scientific">Rubellimicrobium thermophilum DSM 16684</name>
    <dbReference type="NCBI Taxonomy" id="1123069"/>
    <lineage>
        <taxon>Bacteria</taxon>
        <taxon>Pseudomonadati</taxon>
        <taxon>Pseudomonadota</taxon>
        <taxon>Alphaproteobacteria</taxon>
        <taxon>Rhodobacterales</taxon>
        <taxon>Roseobacteraceae</taxon>
        <taxon>Rubellimicrobium</taxon>
    </lineage>
</organism>
<evidence type="ECO:0000256" key="2">
    <source>
        <dbReference type="ARBA" id="ARBA00022679"/>
    </source>
</evidence>
<sequence>MLHPPAAADLSALPPERVRIHHSHRAERDAWAAAGYRLEDDPAPAAAALVFVPRAKALAHALVAQAARLAPLVLVDGQREDGVDALRRELLARRPEIEGIAQGHGRLLWFAGGAGFEDWASAGPRPGAAGFWTQPGVFSADGPDPGSLLLAKALPARLPARMADFGAGIGVLSRAILAREGVSSSTSSRRTASRSTVRGATSPIRGPASAGRM</sequence>
<dbReference type="InterPro" id="IPR029063">
    <property type="entry name" value="SAM-dependent_MTases_sf"/>
</dbReference>
<dbReference type="InterPro" id="IPR046977">
    <property type="entry name" value="RsmC/RlmG"/>
</dbReference>
<feature type="domain" description="Methyltransferase small" evidence="5">
    <location>
        <begin position="131"/>
        <end position="181"/>
    </location>
</feature>
<dbReference type="PANTHER" id="PTHR47816:SF4">
    <property type="entry name" value="RIBOSOMAL RNA SMALL SUBUNIT METHYLTRANSFERASE C"/>
    <property type="match status" value="1"/>
</dbReference>
<dbReference type="HOGENOM" id="CLU_1293527_0_0_5"/>
<evidence type="ECO:0000313" key="6">
    <source>
        <dbReference type="EMBL" id="EPX84922.1"/>
    </source>
</evidence>
<evidence type="ECO:0000256" key="1">
    <source>
        <dbReference type="ARBA" id="ARBA00022603"/>
    </source>
</evidence>
<name>S9QZ83_9RHOB</name>
<dbReference type="PANTHER" id="PTHR47816">
    <property type="entry name" value="RIBOSOMAL RNA SMALL SUBUNIT METHYLTRANSFERASE C"/>
    <property type="match status" value="1"/>
</dbReference>
<keyword evidence="3" id="KW-0949">S-adenosyl-L-methionine</keyword>
<evidence type="ECO:0000259" key="5">
    <source>
        <dbReference type="Pfam" id="PF05175"/>
    </source>
</evidence>
<dbReference type="Gene3D" id="3.40.50.150">
    <property type="entry name" value="Vaccinia Virus protein VP39"/>
    <property type="match status" value="1"/>
</dbReference>
<protein>
    <submittedName>
        <fullName evidence="6">16S RNA methylase RsmC</fullName>
    </submittedName>
</protein>
<dbReference type="AlphaFoldDB" id="S9QZ83"/>
<feature type="compositionally biased region" description="Low complexity" evidence="4">
    <location>
        <begin position="183"/>
        <end position="202"/>
    </location>
</feature>
<dbReference type="STRING" id="1123069.ruthe_01919"/>
<dbReference type="SUPFAM" id="SSF53335">
    <property type="entry name" value="S-adenosyl-L-methionine-dependent methyltransferases"/>
    <property type="match status" value="1"/>
</dbReference>
<dbReference type="EMBL" id="AOLV01000019">
    <property type="protein sequence ID" value="EPX84922.1"/>
    <property type="molecule type" value="Genomic_DNA"/>
</dbReference>
<keyword evidence="2" id="KW-0808">Transferase</keyword>
<keyword evidence="7" id="KW-1185">Reference proteome</keyword>
<reference evidence="6 7" key="1">
    <citation type="journal article" date="2013" name="Stand. Genomic Sci.">
        <title>Genome sequence of the reddish-pigmented Rubellimicrobium thermophilum type strain (DSM 16684(T)), a member of the Roseobacter clade.</title>
        <authorList>
            <person name="Fiebig A."/>
            <person name="Riedel T."/>
            <person name="Gronow S."/>
            <person name="Petersen J."/>
            <person name="Klenk H.P."/>
            <person name="Goker M."/>
        </authorList>
    </citation>
    <scope>NUCLEOTIDE SEQUENCE [LARGE SCALE GENOMIC DNA]</scope>
    <source>
        <strain evidence="6 7">DSM 16684</strain>
    </source>
</reference>
<dbReference type="GO" id="GO:0008757">
    <property type="term" value="F:S-adenosylmethionine-dependent methyltransferase activity"/>
    <property type="evidence" value="ECO:0007669"/>
    <property type="project" value="InterPro"/>
</dbReference>
<dbReference type="InterPro" id="IPR007848">
    <property type="entry name" value="Small_mtfrase_dom"/>
</dbReference>
<gene>
    <name evidence="6" type="ORF">ruthe_01919</name>
</gene>
<evidence type="ECO:0000256" key="3">
    <source>
        <dbReference type="ARBA" id="ARBA00022691"/>
    </source>
</evidence>
<comment type="caution">
    <text evidence="6">The sequence shown here is derived from an EMBL/GenBank/DDBJ whole genome shotgun (WGS) entry which is preliminary data.</text>
</comment>